<comment type="caution">
    <text evidence="1">The sequence shown here is derived from an EMBL/GenBank/DDBJ whole genome shotgun (WGS) entry which is preliminary data.</text>
</comment>
<gene>
    <name evidence="1" type="ORF">CR164_11075</name>
</gene>
<organism evidence="1 2">
    <name type="scientific">Prosthecochloris marina</name>
    <dbReference type="NCBI Taxonomy" id="2017681"/>
    <lineage>
        <taxon>Bacteria</taxon>
        <taxon>Pseudomonadati</taxon>
        <taxon>Chlorobiota</taxon>
        <taxon>Chlorobiia</taxon>
        <taxon>Chlorobiales</taxon>
        <taxon>Chlorobiaceae</taxon>
        <taxon>Prosthecochloris</taxon>
    </lineage>
</organism>
<name>A0A317T3T4_9CHLB</name>
<protein>
    <submittedName>
        <fullName evidence="1">Phosphoserine phosphatase</fullName>
    </submittedName>
</protein>
<dbReference type="Gene3D" id="3.40.50.1000">
    <property type="entry name" value="HAD superfamily/HAD-like"/>
    <property type="match status" value="1"/>
</dbReference>
<evidence type="ECO:0000313" key="2">
    <source>
        <dbReference type="Proteomes" id="UP000246278"/>
    </source>
</evidence>
<proteinExistence type="predicted"/>
<dbReference type="InterPro" id="IPR023214">
    <property type="entry name" value="HAD_sf"/>
</dbReference>
<dbReference type="InterPro" id="IPR036412">
    <property type="entry name" value="HAD-like_sf"/>
</dbReference>
<sequence>MAKKHTVFAIVYDFDGTLAKGNIQENSFIPDLGIKKSDFWKEVKKLTKEHEMDEILAYMFLLIEKAKNHGEVKFDRDSLKAHGRDVSYFEGVEDYFLRINKYARSKQIKLGHYIISSGTKEMIEGTTIAKYFKTIYASSFKYDQHNVPQWPAIVLNYTTKTQFLFRINKGIDNAWDNSKINTYVPKEKRHVPFERMIYIGDGLTDVPAMKLVKDQGGTSIGVYAPKSRKKTEVEKLLGEGRVSYVAPANYSDGAELDQIIKATLDQVSAKASVQKFANKISR</sequence>
<dbReference type="Pfam" id="PF12710">
    <property type="entry name" value="HAD"/>
    <property type="match status" value="1"/>
</dbReference>
<dbReference type="EMBL" id="PDNZ01000008">
    <property type="protein sequence ID" value="PWW81275.1"/>
    <property type="molecule type" value="Genomic_DNA"/>
</dbReference>
<dbReference type="AlphaFoldDB" id="A0A317T3T4"/>
<dbReference type="RefSeq" id="WP_110024063.1">
    <property type="nucleotide sequence ID" value="NZ_PDNZ01000008.1"/>
</dbReference>
<evidence type="ECO:0000313" key="1">
    <source>
        <dbReference type="EMBL" id="PWW81275.1"/>
    </source>
</evidence>
<dbReference type="CDD" id="cd01427">
    <property type="entry name" value="HAD_like"/>
    <property type="match status" value="1"/>
</dbReference>
<accession>A0A317T3T4</accession>
<keyword evidence="2" id="KW-1185">Reference proteome</keyword>
<dbReference type="Proteomes" id="UP000246278">
    <property type="component" value="Unassembled WGS sequence"/>
</dbReference>
<dbReference type="SUPFAM" id="SSF56784">
    <property type="entry name" value="HAD-like"/>
    <property type="match status" value="1"/>
</dbReference>
<reference evidence="2" key="1">
    <citation type="submission" date="2017-10" db="EMBL/GenBank/DDBJ databases">
        <authorList>
            <person name="Gaisin V.A."/>
            <person name="Rysina M.S."/>
            <person name="Grouzdev D.S."/>
        </authorList>
    </citation>
    <scope>NUCLEOTIDE SEQUENCE [LARGE SCALE GENOMIC DNA]</scope>
    <source>
        <strain evidence="2">V1</strain>
    </source>
</reference>
<dbReference type="OrthoDB" id="9785423at2"/>